<reference evidence="8" key="2">
    <citation type="submission" date="2014-06" db="EMBL/GenBank/DDBJ databases">
        <title>The complete genome of Blastobotrys (Arxula) adeninivorans LS3 - a yeast of biotechnological interest.</title>
        <authorList>
            <person name="Kunze G."/>
            <person name="Gaillardin C."/>
            <person name="Czernicka M."/>
            <person name="Durrens P."/>
            <person name="Martin T."/>
            <person name="Boer E."/>
            <person name="Gabaldon T."/>
            <person name="Cruz J."/>
            <person name="Talla E."/>
            <person name="Marck C."/>
            <person name="Goffeau A."/>
            <person name="Barbe V."/>
            <person name="Baret P."/>
            <person name="Baronian K."/>
            <person name="Beier S."/>
            <person name="Bleykasten C."/>
            <person name="Bode R."/>
            <person name="Casaregola S."/>
            <person name="Despons L."/>
            <person name="Fairhead C."/>
            <person name="Giersberg M."/>
            <person name="Gierski P."/>
            <person name="Hahnel U."/>
            <person name="Hartmann A."/>
            <person name="Jankowska D."/>
            <person name="Jubin C."/>
            <person name="Jung P."/>
            <person name="Lafontaine I."/>
            <person name="Leh-Louis V."/>
            <person name="Lemaire M."/>
            <person name="Marcet-Houben M."/>
            <person name="Mascher M."/>
            <person name="Morel G."/>
            <person name="Richard G.-F."/>
            <person name="Riechen J."/>
            <person name="Sacerdot C."/>
            <person name="Sarkar A."/>
            <person name="Savel G."/>
            <person name="Schacherer J."/>
            <person name="Sherman D."/>
            <person name="Straub M.-L."/>
            <person name="Stein N."/>
            <person name="Thierry A."/>
            <person name="Trautwein-Schult A."/>
            <person name="Westhof E."/>
            <person name="Worch S."/>
            <person name="Dujon B."/>
            <person name="Souciet J.-L."/>
            <person name="Wincker P."/>
            <person name="Scholz U."/>
            <person name="Neuveglise N."/>
        </authorList>
    </citation>
    <scope>NUCLEOTIDE SEQUENCE</scope>
    <source>
        <strain evidence="8">LS3</strain>
    </source>
</reference>
<sequence length="1344" mass="149393">MHVYKELTQPTVVTHSLAARFTSPDRQTLAVVRGSSLLQLFELRDVQATEFESNKPAAKDNEQVEPLVYDSFIGSEVAPEVARERTKRQLVLIGEWSLDGHVNDIGAIRTSEAPYDCLVLSFRHAKMTVMLWDPQHLEFAPLSMHMYEKELDQHFTDYNFRSYFKTDPHQSCICMVYQKDCMAFLPLIQEESLADEKNRDPNSLRPLYQPSFVVQASQLDESLTQIRSVAFLHEYREPTLAVLFSPTRTWAPMLSVAKDTVRYLVLSLDLNARSSTAIVSVSNLPFDTDRVVPLPAPIGGSLLIGANQLIHVDAAGRLNSVAVNKYAEKSTDLSLSDQSHLDLHLEGAVVTPLAGTELLLITQTGQGFRVKFAVEGHRVYNFSLSPEPNFPLLSVPCTTTRIDDCVFVGCRGSDAALISYQRSSKKASSANNEDEGKVPLSEPMDQDANDDDLADIYGETQADQADTSNTAKGAISLQLEDSLRSYGPISDLAIGKPYNSSESEPPFDIVASTGTDKAGALSIFQRSVRPNVAGNLRLPSCKQIWAVAPQRRPLGDTNSDYAAHDSYVITSHPSEGSRLYNIGQEFVEVTSKRKAFVSKSPTVGIGAVFAGSVIVHVCQTEIAVYDAEFERVIKTFKLNSRAVSCSFIDPYAAVTLANGEFFLLQAVASEGRTRMERIKLPATIAHKVKSAHICESREFAKLGVASRGVKRKRAEEKSESPSKDPVKVAFILTQNDDFQAFLLSDPAVSILYKDVSKLPKSIQVDSQNEAKPMDAPLSVSINRAVHCYLGDDVVKEEYIIFTTRSREVYLYRISATGDSMRFDKFNALTDGAVFQVYGAQERTPPLELVILPDYGGRACVLIPGKIPVLLMKDHQGPIRMHRFGTQPITGACAFHTDRVYKGLAYVDANETVNFGTLDATVDYNHSWPTKRKLFGESITSIAYHSACNVYVIATHKPVPYNYVDEDGNPLPGQPEDLPRADSYQGRVLLVSPLTWTVVDELDLDTNEVVMALKSVLLTVSEKTKKKKEVIVFGTSVLRGEDLAAKGSFYVYDIVDIVPEPGRPETKNKFKEIAQEAIKGAVTAVCEVEGHLLIAQAQKIIIRNLQEDNSIIPVAFMDLNIFISEAKALKNLVLLGDAMKSVVLAGFGQEPYRMTSLGKDLRDIEVTSGEFIVSSGSLYMVVADNDRRLHLLQYDPEDPSSLSGQRLVLRSEFYLGRRINSSVLVPYGMEKGSQLIPLLGSEDGTLCTVLPLSETMYRSLFVIQQQIIEKEPQVACLNPREYRMLVRSRTNQQQVGRMLLDYSVIRRFVRLAEDRKYQYSRKVSKAGRDEAWRGLRYIEGAFGYY</sequence>
<organism evidence="8">
    <name type="scientific">Blastobotrys adeninivorans</name>
    <name type="common">Yeast</name>
    <name type="synonym">Arxula adeninivorans</name>
    <dbReference type="NCBI Taxonomy" id="409370"/>
    <lineage>
        <taxon>Eukaryota</taxon>
        <taxon>Fungi</taxon>
        <taxon>Dikarya</taxon>
        <taxon>Ascomycota</taxon>
        <taxon>Saccharomycotina</taxon>
        <taxon>Dipodascomycetes</taxon>
        <taxon>Dipodascales</taxon>
        <taxon>Trichomonascaceae</taxon>
        <taxon>Blastobotrys</taxon>
    </lineage>
</organism>
<evidence type="ECO:0000256" key="1">
    <source>
        <dbReference type="ARBA" id="ARBA00004123"/>
    </source>
</evidence>
<gene>
    <name evidence="8" type="ORF">GNLVRS02_ARAD1D10230g</name>
</gene>
<evidence type="ECO:0000259" key="6">
    <source>
        <dbReference type="Pfam" id="PF10433"/>
    </source>
</evidence>
<proteinExistence type="predicted"/>
<name>A0A060TES3_BLAAD</name>
<keyword evidence="3" id="KW-0539">Nucleus</keyword>
<accession>A0A060TES3</accession>
<comment type="subcellular location">
    <subcellularLocation>
        <location evidence="1">Nucleus</location>
    </subcellularLocation>
</comment>
<feature type="region of interest" description="Disordered" evidence="4">
    <location>
        <begin position="422"/>
        <end position="451"/>
    </location>
</feature>
<dbReference type="Pfam" id="PF03178">
    <property type="entry name" value="CPSF_A"/>
    <property type="match status" value="1"/>
</dbReference>
<dbReference type="PANTHER" id="PTHR10644">
    <property type="entry name" value="DNA REPAIR/RNA PROCESSING CPSF FAMILY"/>
    <property type="match status" value="1"/>
</dbReference>
<feature type="domain" description="RSE1/DDB1/CPSF1 C-terminal" evidence="5">
    <location>
        <begin position="986"/>
        <end position="1308"/>
    </location>
</feature>
<dbReference type="GO" id="GO:0006397">
    <property type="term" value="P:mRNA processing"/>
    <property type="evidence" value="ECO:0007669"/>
    <property type="project" value="UniProtKB-KW"/>
</dbReference>
<keyword evidence="2" id="KW-0507">mRNA processing</keyword>
<evidence type="ECO:0000256" key="2">
    <source>
        <dbReference type="ARBA" id="ARBA00022664"/>
    </source>
</evidence>
<dbReference type="PhylomeDB" id="A0A060TES3"/>
<dbReference type="InterPro" id="IPR015943">
    <property type="entry name" value="WD40/YVTN_repeat-like_dom_sf"/>
</dbReference>
<evidence type="ECO:0000313" key="8">
    <source>
        <dbReference type="EMBL" id="CDP37382.1"/>
    </source>
</evidence>
<evidence type="ECO:0000259" key="7">
    <source>
        <dbReference type="Pfam" id="PF23726"/>
    </source>
</evidence>
<dbReference type="InterPro" id="IPR050358">
    <property type="entry name" value="RSE1/DDB1/CFT1"/>
</dbReference>
<dbReference type="GO" id="GO:0005634">
    <property type="term" value="C:nucleus"/>
    <property type="evidence" value="ECO:0007669"/>
    <property type="project" value="UniProtKB-SubCell"/>
</dbReference>
<dbReference type="InterPro" id="IPR058543">
    <property type="entry name" value="Beta-prop_RSE1/DDB1/CPSF1_2nd"/>
</dbReference>
<dbReference type="Pfam" id="PF23726">
    <property type="entry name" value="Beta-prop_RSE1_2nd"/>
    <property type="match status" value="1"/>
</dbReference>
<evidence type="ECO:0000256" key="4">
    <source>
        <dbReference type="SAM" id="MobiDB-lite"/>
    </source>
</evidence>
<dbReference type="GO" id="GO:0003676">
    <property type="term" value="F:nucleic acid binding"/>
    <property type="evidence" value="ECO:0007669"/>
    <property type="project" value="InterPro"/>
</dbReference>
<dbReference type="InterPro" id="IPR018846">
    <property type="entry name" value="Beta-prop_RSE1/DDB1/CPSF1_1st"/>
</dbReference>
<dbReference type="InterPro" id="IPR004871">
    <property type="entry name" value="RSE1/DDB1/CPSF1_C"/>
</dbReference>
<dbReference type="Pfam" id="PF10433">
    <property type="entry name" value="Beta-prop_RSE1_1st"/>
    <property type="match status" value="1"/>
</dbReference>
<evidence type="ECO:0000256" key="3">
    <source>
        <dbReference type="ARBA" id="ARBA00023242"/>
    </source>
</evidence>
<evidence type="ECO:0000259" key="5">
    <source>
        <dbReference type="Pfam" id="PF03178"/>
    </source>
</evidence>
<protein>
    <submittedName>
        <fullName evidence="8">ARAD1D10230p</fullName>
    </submittedName>
</protein>
<feature type="domain" description="RSE1/DDB1/CPSF1 first beta-propeller" evidence="6">
    <location>
        <begin position="86"/>
        <end position="424"/>
    </location>
</feature>
<dbReference type="Gene3D" id="2.130.10.10">
    <property type="entry name" value="YVTN repeat-like/Quinoprotein amine dehydrogenase"/>
    <property type="match status" value="2"/>
</dbReference>
<reference evidence="8" key="1">
    <citation type="submission" date="2014-02" db="EMBL/GenBank/DDBJ databases">
        <authorList>
            <person name="Genoscope - CEA"/>
        </authorList>
    </citation>
    <scope>NUCLEOTIDE SEQUENCE</scope>
    <source>
        <strain evidence="8">LS3</strain>
    </source>
</reference>
<feature type="domain" description="RSE1/DDB1/CPSF1 second beta-propeller" evidence="7">
    <location>
        <begin position="531"/>
        <end position="916"/>
    </location>
</feature>
<dbReference type="EMBL" id="HG937694">
    <property type="protein sequence ID" value="CDP37382.1"/>
    <property type="molecule type" value="Genomic_DNA"/>
</dbReference>
<feature type="compositionally biased region" description="Polar residues" evidence="4">
    <location>
        <begin position="422"/>
        <end position="431"/>
    </location>
</feature>